<keyword evidence="7" id="KW-0472">Membrane</keyword>
<dbReference type="PANTHER" id="PTHR12826:SF15">
    <property type="entry name" value="RIBONUCLEASE Y"/>
    <property type="match status" value="1"/>
</dbReference>
<comment type="function">
    <text evidence="7">Endoribonuclease that initiates mRNA decay.</text>
</comment>
<dbReference type="InterPro" id="IPR003607">
    <property type="entry name" value="HD/PDEase_dom"/>
</dbReference>
<keyword evidence="3 7" id="KW-0378">Hydrolase</keyword>
<dbReference type="GO" id="GO:0003723">
    <property type="term" value="F:RNA binding"/>
    <property type="evidence" value="ECO:0007669"/>
    <property type="project" value="UniProtKB-UniRule"/>
</dbReference>
<reference evidence="11 12" key="1">
    <citation type="submission" date="2017-03" db="EMBL/GenBank/DDBJ databases">
        <title>Genome sequence of Clostridium thermoalcaliphilum DSM 7309.</title>
        <authorList>
            <person name="Poehlein A."/>
            <person name="Daniel R."/>
        </authorList>
    </citation>
    <scope>NUCLEOTIDE SEQUENCE [LARGE SCALE GENOMIC DNA]</scope>
    <source>
        <strain evidence="11 12">DSM 7309</strain>
    </source>
</reference>
<protein>
    <recommendedName>
        <fullName evidence="6 7">Ribonuclease Y</fullName>
        <shortName evidence="7">RNase Y</shortName>
        <ecNumber evidence="7 8">3.1.-.-</ecNumber>
    </recommendedName>
</protein>
<keyword evidence="2 7" id="KW-0255">Endonuclease</keyword>
<dbReference type="EMBL" id="MZGW01000001">
    <property type="protein sequence ID" value="OPJ57149.1"/>
    <property type="molecule type" value="Genomic_DNA"/>
</dbReference>
<dbReference type="SUPFAM" id="SSF54791">
    <property type="entry name" value="Eukaryotic type KH-domain (KH-domain type I)"/>
    <property type="match status" value="1"/>
</dbReference>
<evidence type="ECO:0000256" key="1">
    <source>
        <dbReference type="ARBA" id="ARBA00022722"/>
    </source>
</evidence>
<evidence type="ECO:0000256" key="8">
    <source>
        <dbReference type="NCBIfam" id="TIGR03319"/>
    </source>
</evidence>
<dbReference type="Proteomes" id="UP000190140">
    <property type="component" value="Unassembled WGS sequence"/>
</dbReference>
<evidence type="ECO:0000256" key="4">
    <source>
        <dbReference type="ARBA" id="ARBA00022884"/>
    </source>
</evidence>
<dbReference type="GO" id="GO:0004521">
    <property type="term" value="F:RNA endonuclease activity"/>
    <property type="evidence" value="ECO:0007669"/>
    <property type="project" value="UniProtKB-UniRule"/>
</dbReference>
<gene>
    <name evidence="11" type="primary">rny_2</name>
    <name evidence="7" type="synonym">rny</name>
    <name evidence="11" type="ORF">CLOTH_04320</name>
</gene>
<dbReference type="PROSITE" id="PS51831">
    <property type="entry name" value="HD"/>
    <property type="match status" value="1"/>
</dbReference>
<sequence>MNRKAYALCNAFPVNYNIYIMKALILLREVEIISGTQILIVIAGTGVGTLIGYFIRKNIAEGKINSAEELSKKIIEDAHKDAATIKKEKLLEAKEDVHKLRSELERESKERRNELQRYEKRLIQKEETLDKKAQASEAKEMNLNEKLKEIAEKEQEIETIKKQQIEKLEDLSGFTSEQAKEILLSDAKKEVKHEMSIMIKQLELQAKEEAEKKAREIIAYSIQKCSADHVAETTVTVVNLPNDEMKGRIIGREGRNIRTLETLTGIDLIIDDTPEAVILSGFDPIRREVARIALEKLILDGRIHPARIEEMVEKAQKEVENIIKEEGEKATFETGVHGLHPEIIKLLGRLKYRTSYGQNVLKHSIEVAHLAGIMAAEIGADVRLAKRAGLLHDIGKAVDHDMEGTHVEIGIDLLKKYKESKDVIHAMSTHHGDYEPETSEAVLVTAADAISAARPGARRETLESYIKRLEKLEEISNSYEGVEKSYAIQAGREIRIIVKPDQIKDDEIHLLARDITKKIEDELEYPGQIKVSIIRETRAVEYAK</sequence>
<evidence type="ECO:0000256" key="6">
    <source>
        <dbReference type="ARBA" id="ARBA00073072"/>
    </source>
</evidence>
<evidence type="ECO:0000256" key="5">
    <source>
        <dbReference type="ARBA" id="ARBA00061537"/>
    </source>
</evidence>
<dbReference type="CDD" id="cd22431">
    <property type="entry name" value="KH-I_RNaseY"/>
    <property type="match status" value="1"/>
</dbReference>
<evidence type="ECO:0000256" key="7">
    <source>
        <dbReference type="HAMAP-Rule" id="MF_00335"/>
    </source>
</evidence>
<dbReference type="HAMAP" id="MF_00335">
    <property type="entry name" value="RNase_Y"/>
    <property type="match status" value="1"/>
</dbReference>
<feature type="domain" description="HD" evidence="10">
    <location>
        <begin position="360"/>
        <end position="453"/>
    </location>
</feature>
<dbReference type="AlphaFoldDB" id="A0A1V4IB44"/>
<evidence type="ECO:0000259" key="10">
    <source>
        <dbReference type="PROSITE" id="PS51831"/>
    </source>
</evidence>
<keyword evidence="7" id="KW-0812">Transmembrane</keyword>
<dbReference type="EC" id="3.1.-.-" evidence="7 8"/>
<evidence type="ECO:0000256" key="3">
    <source>
        <dbReference type="ARBA" id="ARBA00022801"/>
    </source>
</evidence>
<keyword evidence="12" id="KW-1185">Reference proteome</keyword>
<keyword evidence="7" id="KW-1003">Cell membrane</keyword>
<feature type="transmembrane region" description="Helical" evidence="7">
    <location>
        <begin position="32"/>
        <end position="55"/>
    </location>
</feature>
<dbReference type="SUPFAM" id="SSF109604">
    <property type="entry name" value="HD-domain/PDEase-like"/>
    <property type="match status" value="1"/>
</dbReference>
<dbReference type="GO" id="GO:0005886">
    <property type="term" value="C:plasma membrane"/>
    <property type="evidence" value="ECO:0007669"/>
    <property type="project" value="UniProtKB-SubCell"/>
</dbReference>
<evidence type="ECO:0000313" key="11">
    <source>
        <dbReference type="EMBL" id="OPJ57149.1"/>
    </source>
</evidence>
<dbReference type="InterPro" id="IPR004088">
    <property type="entry name" value="KH_dom_type_1"/>
</dbReference>
<dbReference type="NCBIfam" id="TIGR00277">
    <property type="entry name" value="HDIG"/>
    <property type="match status" value="1"/>
</dbReference>
<dbReference type="InterPro" id="IPR017705">
    <property type="entry name" value="Ribonuclease_Y"/>
</dbReference>
<evidence type="ECO:0000256" key="9">
    <source>
        <dbReference type="SAM" id="Coils"/>
    </source>
</evidence>
<dbReference type="Pfam" id="PF00013">
    <property type="entry name" value="KH_1"/>
    <property type="match status" value="1"/>
</dbReference>
<dbReference type="Pfam" id="PF12072">
    <property type="entry name" value="RNase_Y_N"/>
    <property type="match status" value="1"/>
</dbReference>
<accession>A0A1V4IB44</accession>
<proteinExistence type="inferred from homology"/>
<dbReference type="InterPro" id="IPR022711">
    <property type="entry name" value="RNase_Y_N"/>
</dbReference>
<dbReference type="Pfam" id="PF01966">
    <property type="entry name" value="HD"/>
    <property type="match status" value="1"/>
</dbReference>
<dbReference type="FunFam" id="1.10.3210.10:FF:000003">
    <property type="entry name" value="Ribonuclease Y"/>
    <property type="match status" value="1"/>
</dbReference>
<dbReference type="InterPro" id="IPR004087">
    <property type="entry name" value="KH_dom"/>
</dbReference>
<dbReference type="InterPro" id="IPR006674">
    <property type="entry name" value="HD_domain"/>
</dbReference>
<keyword evidence="1 7" id="KW-0540">Nuclease</keyword>
<dbReference type="GO" id="GO:0006402">
    <property type="term" value="P:mRNA catabolic process"/>
    <property type="evidence" value="ECO:0007669"/>
    <property type="project" value="UniProtKB-UniRule"/>
</dbReference>
<comment type="similarity">
    <text evidence="5 7">Belongs to the RNase Y family.</text>
</comment>
<evidence type="ECO:0000313" key="12">
    <source>
        <dbReference type="Proteomes" id="UP000190140"/>
    </source>
</evidence>
<dbReference type="PANTHER" id="PTHR12826">
    <property type="entry name" value="RIBONUCLEASE Y"/>
    <property type="match status" value="1"/>
</dbReference>
<keyword evidence="9" id="KW-0175">Coiled coil</keyword>
<dbReference type="SMART" id="SM00322">
    <property type="entry name" value="KH"/>
    <property type="match status" value="1"/>
</dbReference>
<keyword evidence="7" id="KW-1133">Transmembrane helix</keyword>
<dbReference type="InterPro" id="IPR006675">
    <property type="entry name" value="HDIG_dom"/>
</dbReference>
<feature type="coiled-coil region" evidence="9">
    <location>
        <begin position="87"/>
        <end position="212"/>
    </location>
</feature>
<name>A0A1V4IB44_9FIRM</name>
<comment type="subcellular location">
    <subcellularLocation>
        <location evidence="7">Cell membrane</location>
        <topology evidence="7">Single-pass membrane protein</topology>
    </subcellularLocation>
</comment>
<keyword evidence="4 7" id="KW-0694">RNA-binding</keyword>
<organism evidence="11 12">
    <name type="scientific">Alkalithermobacter paradoxus</name>
    <dbReference type="NCBI Taxonomy" id="29349"/>
    <lineage>
        <taxon>Bacteria</taxon>
        <taxon>Bacillati</taxon>
        <taxon>Bacillota</taxon>
        <taxon>Clostridia</taxon>
        <taxon>Peptostreptococcales</taxon>
        <taxon>Tepidibacteraceae</taxon>
        <taxon>Alkalithermobacter</taxon>
    </lineage>
</organism>
<dbReference type="Gene3D" id="1.10.3210.10">
    <property type="entry name" value="Hypothetical protein af1432"/>
    <property type="match status" value="1"/>
</dbReference>
<dbReference type="NCBIfam" id="TIGR03319">
    <property type="entry name" value="RNase_Y"/>
    <property type="match status" value="1"/>
</dbReference>
<dbReference type="Gene3D" id="3.30.1370.10">
    <property type="entry name" value="K Homology domain, type 1"/>
    <property type="match status" value="1"/>
</dbReference>
<dbReference type="FunFam" id="3.30.1370.10:FF:000006">
    <property type="entry name" value="Ribonuclease Y"/>
    <property type="match status" value="1"/>
</dbReference>
<comment type="caution">
    <text evidence="11">The sequence shown here is derived from an EMBL/GenBank/DDBJ whole genome shotgun (WGS) entry which is preliminary data.</text>
</comment>
<dbReference type="SMART" id="SM00471">
    <property type="entry name" value="HDc"/>
    <property type="match status" value="1"/>
</dbReference>
<dbReference type="CDD" id="cd00077">
    <property type="entry name" value="HDc"/>
    <property type="match status" value="1"/>
</dbReference>
<dbReference type="InterPro" id="IPR036612">
    <property type="entry name" value="KH_dom_type_1_sf"/>
</dbReference>
<dbReference type="STRING" id="29349.CLOTH_04320"/>
<dbReference type="PROSITE" id="PS50084">
    <property type="entry name" value="KH_TYPE_1"/>
    <property type="match status" value="1"/>
</dbReference>
<evidence type="ECO:0000256" key="2">
    <source>
        <dbReference type="ARBA" id="ARBA00022759"/>
    </source>
</evidence>
<dbReference type="GO" id="GO:0016787">
    <property type="term" value="F:hydrolase activity"/>
    <property type="evidence" value="ECO:0007669"/>
    <property type="project" value="UniProtKB-KW"/>
</dbReference>